<dbReference type="RefSeq" id="WP_058287655.1">
    <property type="nucleotide sequence ID" value="NZ_CYSR01000032.1"/>
</dbReference>
<dbReference type="GO" id="GO:0032259">
    <property type="term" value="P:methylation"/>
    <property type="evidence" value="ECO:0007669"/>
    <property type="project" value="UniProtKB-KW"/>
</dbReference>
<dbReference type="InterPro" id="IPR008884">
    <property type="entry name" value="TylF_MeTrfase"/>
</dbReference>
<evidence type="ECO:0000313" key="1">
    <source>
        <dbReference type="EMBL" id="CUI01659.1"/>
    </source>
</evidence>
<gene>
    <name evidence="1" type="primary">tylF</name>
    <name evidence="1" type="ORF">PHA8399_03805</name>
</gene>
<evidence type="ECO:0000313" key="2">
    <source>
        <dbReference type="Proteomes" id="UP000051326"/>
    </source>
</evidence>
<accession>A0A0P1HRA9</accession>
<dbReference type="InterPro" id="IPR029063">
    <property type="entry name" value="SAM-dependent_MTases_sf"/>
</dbReference>
<dbReference type="STRING" id="1396826.PHA8399_03805"/>
<dbReference type="EMBL" id="CYSR01000032">
    <property type="protein sequence ID" value="CUI01659.1"/>
    <property type="molecule type" value="Genomic_DNA"/>
</dbReference>
<dbReference type="GO" id="GO:0030769">
    <property type="term" value="F:macrocin O-methyltransferase activity"/>
    <property type="evidence" value="ECO:0007669"/>
    <property type="project" value="UniProtKB-EC"/>
</dbReference>
<name>A0A0P1HRA9_9RHOB</name>
<sequence length="242" mass="27616">MTNLDEKLGQILQRLDQIAEHSARPYPEVSAWLDTRPNSNHALFRALSDKALERTVEIVQSEMPEAMLFERSDDILLYALSKAGRSGAHAEFGVYSGRTLNLMARARPGTIFDGFDSFTGLPEEWRGWQPFDFDRQGEPPAVAANVRLHPGWFEDTLPAYADSIDHVSFMHVDCDIYSSTATVLQALEDKIRPGCILLFDEYFCYPNFEQHERRAFAEFLDRTRLKAHWIAVCGQRAACEIR</sequence>
<protein>
    <submittedName>
        <fullName evidence="1">Macrocin O-methyltransferase</fullName>
        <ecNumber evidence="1">2.1.1.101</ecNumber>
    </submittedName>
</protein>
<dbReference type="SUPFAM" id="SSF53335">
    <property type="entry name" value="S-adenosyl-L-methionine-dependent methyltransferases"/>
    <property type="match status" value="1"/>
</dbReference>
<organism evidence="1 2">
    <name type="scientific">Leisingera aquaemixtae</name>
    <dbReference type="NCBI Taxonomy" id="1396826"/>
    <lineage>
        <taxon>Bacteria</taxon>
        <taxon>Pseudomonadati</taxon>
        <taxon>Pseudomonadota</taxon>
        <taxon>Alphaproteobacteria</taxon>
        <taxon>Rhodobacterales</taxon>
        <taxon>Roseobacteraceae</taxon>
        <taxon>Leisingera</taxon>
    </lineage>
</organism>
<keyword evidence="1" id="KW-0808">Transferase</keyword>
<dbReference type="AlphaFoldDB" id="A0A0P1HRA9"/>
<keyword evidence="1" id="KW-0489">Methyltransferase</keyword>
<dbReference type="PANTHER" id="PTHR40036">
    <property type="entry name" value="MACROCIN O-METHYLTRANSFERASE"/>
    <property type="match status" value="1"/>
</dbReference>
<dbReference type="EC" id="2.1.1.101" evidence="1"/>
<dbReference type="Pfam" id="PF05711">
    <property type="entry name" value="TylF"/>
    <property type="match status" value="1"/>
</dbReference>
<dbReference type="Gene3D" id="3.40.50.150">
    <property type="entry name" value="Vaccinia Virus protein VP39"/>
    <property type="match status" value="1"/>
</dbReference>
<dbReference type="PANTHER" id="PTHR40036:SF1">
    <property type="entry name" value="MACROCIN O-METHYLTRANSFERASE"/>
    <property type="match status" value="1"/>
</dbReference>
<reference evidence="1 2" key="1">
    <citation type="submission" date="2015-09" db="EMBL/GenBank/DDBJ databases">
        <authorList>
            <consortium name="Swine Surveillance"/>
        </authorList>
    </citation>
    <scope>NUCLEOTIDE SEQUENCE [LARGE SCALE GENOMIC DNA]</scope>
    <source>
        <strain evidence="1 2">CECT 8399</strain>
    </source>
</reference>
<dbReference type="Proteomes" id="UP000051326">
    <property type="component" value="Unassembled WGS sequence"/>
</dbReference>
<proteinExistence type="predicted"/>